<dbReference type="InterPro" id="IPR000719">
    <property type="entry name" value="Prot_kinase_dom"/>
</dbReference>
<accession>A0A0X8JDR7</accession>
<dbReference type="GO" id="GO:0004674">
    <property type="term" value="F:protein serine/threonine kinase activity"/>
    <property type="evidence" value="ECO:0007669"/>
    <property type="project" value="UniProtKB-KW"/>
</dbReference>
<evidence type="ECO:0000313" key="11">
    <source>
        <dbReference type="Proteomes" id="UP000065220"/>
    </source>
</evidence>
<keyword evidence="11" id="KW-1185">Reference proteome</keyword>
<dbReference type="PANTHER" id="PTHR43289">
    <property type="entry name" value="MITOGEN-ACTIVATED PROTEIN KINASE KINASE KINASE 20-RELATED"/>
    <property type="match status" value="1"/>
</dbReference>
<feature type="domain" description="Protein kinase" evidence="9">
    <location>
        <begin position="13"/>
        <end position="270"/>
    </location>
</feature>
<evidence type="ECO:0000256" key="8">
    <source>
        <dbReference type="SAM" id="Phobius"/>
    </source>
</evidence>
<dbReference type="PROSITE" id="PS00108">
    <property type="entry name" value="PROTEIN_KINASE_ST"/>
    <property type="match status" value="1"/>
</dbReference>
<sequence>MTPEEGLELAGRYRLDERIALGGMGEVWRARDLRSGKDVAAKILRPELNGDEIFLSRLRAEAANSRGLRHPNLAVVLDSGEAEGSGWIIMELVVGRALSDLLAERGTLPPAEILPIVAQVARALQVVHTAGVVHRDVKPSNILITADGVAKLTDFGISTGANQRPMTATGMVMGTAQYLAPEQAMGNMATPSGDLYALGVIAYEALVGHRPFTGATQVDIAFAHVNDPVPELPDSVPPEVRRVVMDLLAKKAVDRPSSAREVARRIDRILVHLEQDSWDPRSPRSWSSTGRTRAAAGADDGSGSPASSAAAPGAPSQSSPGTGAGTPGARARRTVHRPARAGRAARPVGRTADGARRTGSAGTVGTTPARSFPARPQADASPRSAGAPSTPSRPGARPTSSAPPTASSPTPARRSTASAGAAPAQPVPVSRAASSRPGSRAVDAPQQAAARRRRNLLIVLAVVLLLVLVAVVGTLASAHPASSDAAAAPSVIRSEEAL</sequence>
<evidence type="ECO:0000256" key="7">
    <source>
        <dbReference type="SAM" id="MobiDB-lite"/>
    </source>
</evidence>
<keyword evidence="8" id="KW-1133">Transmembrane helix</keyword>
<dbReference type="InterPro" id="IPR008271">
    <property type="entry name" value="Ser/Thr_kinase_AS"/>
</dbReference>
<proteinExistence type="predicted"/>
<evidence type="ECO:0000256" key="1">
    <source>
        <dbReference type="ARBA" id="ARBA00012513"/>
    </source>
</evidence>
<feature type="compositionally biased region" description="Low complexity" evidence="7">
    <location>
        <begin position="479"/>
        <end position="490"/>
    </location>
</feature>
<dbReference type="PANTHER" id="PTHR43289:SF6">
    <property type="entry name" value="SERINE_THREONINE-PROTEIN KINASE NEKL-3"/>
    <property type="match status" value="1"/>
</dbReference>
<keyword evidence="3" id="KW-0808">Transferase</keyword>
<dbReference type="Pfam" id="PF00069">
    <property type="entry name" value="Pkinase"/>
    <property type="match status" value="1"/>
</dbReference>
<dbReference type="CDD" id="cd14014">
    <property type="entry name" value="STKc_PknB_like"/>
    <property type="match status" value="1"/>
</dbReference>
<dbReference type="GO" id="GO:0005524">
    <property type="term" value="F:ATP binding"/>
    <property type="evidence" value="ECO:0007669"/>
    <property type="project" value="UniProtKB-KW"/>
</dbReference>
<feature type="compositionally biased region" description="Low complexity" evidence="7">
    <location>
        <begin position="430"/>
        <end position="447"/>
    </location>
</feature>
<feature type="compositionally biased region" description="Low complexity" evidence="7">
    <location>
        <begin position="387"/>
        <end position="419"/>
    </location>
</feature>
<keyword evidence="6" id="KW-0067">ATP-binding</keyword>
<feature type="compositionally biased region" description="Low complexity" evidence="7">
    <location>
        <begin position="341"/>
        <end position="352"/>
    </location>
</feature>
<feature type="region of interest" description="Disordered" evidence="7">
    <location>
        <begin position="479"/>
        <end position="498"/>
    </location>
</feature>
<reference evidence="11" key="1">
    <citation type="submission" date="2016-02" db="EMBL/GenBank/DDBJ databases">
        <authorList>
            <person name="Holder M.E."/>
            <person name="Ajami N.J."/>
            <person name="Petrosino J.F."/>
        </authorList>
    </citation>
    <scope>NUCLEOTIDE SEQUENCE [LARGE SCALE GENOMIC DNA]</scope>
    <source>
        <strain evidence="11">CCUG 36733</strain>
    </source>
</reference>
<dbReference type="SUPFAM" id="SSF56112">
    <property type="entry name" value="Protein kinase-like (PK-like)"/>
    <property type="match status" value="1"/>
</dbReference>
<dbReference type="STRING" id="111015.AXF14_04625"/>
<protein>
    <recommendedName>
        <fullName evidence="1">non-specific serine/threonine protein kinase</fullName>
        <ecNumber evidence="1">2.7.11.1</ecNumber>
    </recommendedName>
</protein>
<keyword evidence="8" id="KW-0472">Membrane</keyword>
<evidence type="ECO:0000313" key="10">
    <source>
        <dbReference type="EMBL" id="AMD87009.1"/>
    </source>
</evidence>
<dbReference type="EC" id="2.7.11.1" evidence="1"/>
<evidence type="ECO:0000256" key="5">
    <source>
        <dbReference type="ARBA" id="ARBA00022777"/>
    </source>
</evidence>
<evidence type="ECO:0000256" key="3">
    <source>
        <dbReference type="ARBA" id="ARBA00022679"/>
    </source>
</evidence>
<keyword evidence="4" id="KW-0547">Nucleotide-binding</keyword>
<keyword evidence="2" id="KW-0723">Serine/threonine-protein kinase</keyword>
<keyword evidence="8" id="KW-0812">Transmembrane</keyword>
<dbReference type="PROSITE" id="PS50011">
    <property type="entry name" value="PROTEIN_KINASE_DOM"/>
    <property type="match status" value="1"/>
</dbReference>
<dbReference type="Proteomes" id="UP000065220">
    <property type="component" value="Chromosome"/>
</dbReference>
<dbReference type="EMBL" id="CP014228">
    <property type="protein sequence ID" value="AMD87009.1"/>
    <property type="molecule type" value="Genomic_DNA"/>
</dbReference>
<dbReference type="RefSeq" id="WP_067941231.1">
    <property type="nucleotide sequence ID" value="NZ_CP014228.1"/>
</dbReference>
<evidence type="ECO:0000256" key="6">
    <source>
        <dbReference type="ARBA" id="ARBA00022840"/>
    </source>
</evidence>
<name>A0A0X8JDR7_ACTRD</name>
<feature type="compositionally biased region" description="Basic residues" evidence="7">
    <location>
        <begin position="330"/>
        <end position="340"/>
    </location>
</feature>
<dbReference type="InterPro" id="IPR011009">
    <property type="entry name" value="Kinase-like_dom_sf"/>
</dbReference>
<evidence type="ECO:0000256" key="4">
    <source>
        <dbReference type="ARBA" id="ARBA00022741"/>
    </source>
</evidence>
<feature type="compositionally biased region" description="Low complexity" evidence="7">
    <location>
        <begin position="283"/>
        <end position="321"/>
    </location>
</feature>
<dbReference type="AlphaFoldDB" id="A0A0X8JDR7"/>
<feature type="transmembrane region" description="Helical" evidence="8">
    <location>
        <begin position="456"/>
        <end position="476"/>
    </location>
</feature>
<dbReference type="FunFam" id="1.10.510.10:FF:000021">
    <property type="entry name" value="Serine/threonine protein kinase"/>
    <property type="match status" value="1"/>
</dbReference>
<gene>
    <name evidence="10" type="ORF">AXF14_04625</name>
</gene>
<feature type="region of interest" description="Disordered" evidence="7">
    <location>
        <begin position="277"/>
        <end position="447"/>
    </location>
</feature>
<feature type="compositionally biased region" description="Polar residues" evidence="7">
    <location>
        <begin position="360"/>
        <end position="369"/>
    </location>
</feature>
<keyword evidence="5 10" id="KW-0418">Kinase</keyword>
<dbReference type="Gene3D" id="3.30.200.20">
    <property type="entry name" value="Phosphorylase Kinase, domain 1"/>
    <property type="match status" value="1"/>
</dbReference>
<dbReference type="SMART" id="SM00220">
    <property type="entry name" value="S_TKc"/>
    <property type="match status" value="1"/>
</dbReference>
<evidence type="ECO:0000259" key="9">
    <source>
        <dbReference type="PROSITE" id="PS50011"/>
    </source>
</evidence>
<dbReference type="KEGG" id="ard:AXF14_04625"/>
<organism evidence="10 11">
    <name type="scientific">Actinomyces radicidentis</name>
    <dbReference type="NCBI Taxonomy" id="111015"/>
    <lineage>
        <taxon>Bacteria</taxon>
        <taxon>Bacillati</taxon>
        <taxon>Actinomycetota</taxon>
        <taxon>Actinomycetes</taxon>
        <taxon>Actinomycetales</taxon>
        <taxon>Actinomycetaceae</taxon>
        <taxon>Actinomyces</taxon>
    </lineage>
</organism>
<evidence type="ECO:0000256" key="2">
    <source>
        <dbReference type="ARBA" id="ARBA00022527"/>
    </source>
</evidence>
<dbReference type="Gene3D" id="1.10.510.10">
    <property type="entry name" value="Transferase(Phosphotransferase) domain 1"/>
    <property type="match status" value="1"/>
</dbReference>